<organism evidence="1 2">
    <name type="scientific">Laccaria amethystina LaAM-08-1</name>
    <dbReference type="NCBI Taxonomy" id="1095629"/>
    <lineage>
        <taxon>Eukaryota</taxon>
        <taxon>Fungi</taxon>
        <taxon>Dikarya</taxon>
        <taxon>Basidiomycota</taxon>
        <taxon>Agaricomycotina</taxon>
        <taxon>Agaricomycetes</taxon>
        <taxon>Agaricomycetidae</taxon>
        <taxon>Agaricales</taxon>
        <taxon>Agaricineae</taxon>
        <taxon>Hydnangiaceae</taxon>
        <taxon>Laccaria</taxon>
    </lineage>
</organism>
<dbReference type="Proteomes" id="UP000054477">
    <property type="component" value="Unassembled WGS sequence"/>
</dbReference>
<reference evidence="2" key="2">
    <citation type="submission" date="2015-01" db="EMBL/GenBank/DDBJ databases">
        <title>Evolutionary Origins and Diversification of the Mycorrhizal Mutualists.</title>
        <authorList>
            <consortium name="DOE Joint Genome Institute"/>
            <consortium name="Mycorrhizal Genomics Consortium"/>
            <person name="Kohler A."/>
            <person name="Kuo A."/>
            <person name="Nagy L.G."/>
            <person name="Floudas D."/>
            <person name="Copeland A."/>
            <person name="Barry K.W."/>
            <person name="Cichocki N."/>
            <person name="Veneault-Fourrey C."/>
            <person name="LaButti K."/>
            <person name="Lindquist E.A."/>
            <person name="Lipzen A."/>
            <person name="Lundell T."/>
            <person name="Morin E."/>
            <person name="Murat C."/>
            <person name="Riley R."/>
            <person name="Ohm R."/>
            <person name="Sun H."/>
            <person name="Tunlid A."/>
            <person name="Henrissat B."/>
            <person name="Grigoriev I.V."/>
            <person name="Hibbett D.S."/>
            <person name="Martin F."/>
        </authorList>
    </citation>
    <scope>NUCLEOTIDE SEQUENCE [LARGE SCALE GENOMIC DNA]</scope>
    <source>
        <strain evidence="2">LaAM-08-1</strain>
    </source>
</reference>
<dbReference type="STRING" id="1095629.A0A0C9XPZ8"/>
<dbReference type="OrthoDB" id="2431447at2759"/>
<dbReference type="EMBL" id="KN838577">
    <property type="protein sequence ID" value="KIK03684.1"/>
    <property type="molecule type" value="Genomic_DNA"/>
</dbReference>
<keyword evidence="2" id="KW-1185">Reference proteome</keyword>
<dbReference type="GO" id="GO:0003676">
    <property type="term" value="F:nucleic acid binding"/>
    <property type="evidence" value="ECO:0007669"/>
    <property type="project" value="InterPro"/>
</dbReference>
<reference evidence="1 2" key="1">
    <citation type="submission" date="2014-04" db="EMBL/GenBank/DDBJ databases">
        <authorList>
            <consortium name="DOE Joint Genome Institute"/>
            <person name="Kuo A."/>
            <person name="Kohler A."/>
            <person name="Nagy L.G."/>
            <person name="Floudas D."/>
            <person name="Copeland A."/>
            <person name="Barry K.W."/>
            <person name="Cichocki N."/>
            <person name="Veneault-Fourrey C."/>
            <person name="LaButti K."/>
            <person name="Lindquist E.A."/>
            <person name="Lipzen A."/>
            <person name="Lundell T."/>
            <person name="Morin E."/>
            <person name="Murat C."/>
            <person name="Sun H."/>
            <person name="Tunlid A."/>
            <person name="Henrissat B."/>
            <person name="Grigoriev I.V."/>
            <person name="Hibbett D.S."/>
            <person name="Martin F."/>
            <person name="Nordberg H.P."/>
            <person name="Cantor M.N."/>
            <person name="Hua S.X."/>
        </authorList>
    </citation>
    <scope>NUCLEOTIDE SEQUENCE [LARGE SCALE GENOMIC DNA]</scope>
    <source>
        <strain evidence="1 2">LaAM-08-1</strain>
    </source>
</reference>
<accession>A0A0C9XPZ8</accession>
<dbReference type="Gene3D" id="3.30.420.10">
    <property type="entry name" value="Ribonuclease H-like superfamily/Ribonuclease H"/>
    <property type="match status" value="1"/>
</dbReference>
<dbReference type="AlphaFoldDB" id="A0A0C9XPZ8"/>
<protein>
    <recommendedName>
        <fullName evidence="3">Tc1-like transposase DDE domain-containing protein</fullName>
    </recommendedName>
</protein>
<proteinExistence type="predicted"/>
<evidence type="ECO:0000313" key="1">
    <source>
        <dbReference type="EMBL" id="KIK03684.1"/>
    </source>
</evidence>
<evidence type="ECO:0000313" key="2">
    <source>
        <dbReference type="Proteomes" id="UP000054477"/>
    </source>
</evidence>
<name>A0A0C9XPZ8_9AGAR</name>
<gene>
    <name evidence="1" type="ORF">K443DRAFT_5172</name>
</gene>
<dbReference type="InterPro" id="IPR036397">
    <property type="entry name" value="RNaseH_sf"/>
</dbReference>
<evidence type="ECO:0008006" key="3">
    <source>
        <dbReference type="Google" id="ProtNLM"/>
    </source>
</evidence>
<dbReference type="HOGENOM" id="CLU_2722617_0_0_1"/>
<sequence>MKWFKESGILLLFHLPSSPNLSPIEPVWHELKKVLQALPHLPTTIQELHAAILSDHDHVEAILAAKGGHTRF</sequence>